<proteinExistence type="inferred from homology"/>
<comment type="caution">
    <text evidence="7">The sequence shown here is derived from an EMBL/GenBank/DDBJ whole genome shotgun (WGS) entry which is preliminary data.</text>
</comment>
<dbReference type="OrthoDB" id="9758917at2"/>
<dbReference type="Pfam" id="PF13180">
    <property type="entry name" value="PDZ_2"/>
    <property type="match status" value="1"/>
</dbReference>
<dbReference type="SUPFAM" id="SSF50156">
    <property type="entry name" value="PDZ domain-like"/>
    <property type="match status" value="1"/>
</dbReference>
<dbReference type="Proteomes" id="UP000480185">
    <property type="component" value="Unassembled WGS sequence"/>
</dbReference>
<dbReference type="PANTHER" id="PTHR43343">
    <property type="entry name" value="PEPTIDASE S12"/>
    <property type="match status" value="1"/>
</dbReference>
<dbReference type="Pfam" id="PF13365">
    <property type="entry name" value="Trypsin_2"/>
    <property type="match status" value="1"/>
</dbReference>
<feature type="transmembrane region" description="Helical" evidence="5">
    <location>
        <begin position="19"/>
        <end position="38"/>
    </location>
</feature>
<dbReference type="InterPro" id="IPR009003">
    <property type="entry name" value="Peptidase_S1_PA"/>
</dbReference>
<keyword evidence="8" id="KW-1185">Reference proteome</keyword>
<dbReference type="AlphaFoldDB" id="A0A6G1XAS4"/>
<keyword evidence="4" id="KW-0720">Serine protease</keyword>
<evidence type="ECO:0000256" key="4">
    <source>
        <dbReference type="ARBA" id="ARBA00022825"/>
    </source>
</evidence>
<evidence type="ECO:0000256" key="1">
    <source>
        <dbReference type="ARBA" id="ARBA00010541"/>
    </source>
</evidence>
<evidence type="ECO:0000256" key="2">
    <source>
        <dbReference type="ARBA" id="ARBA00022670"/>
    </source>
</evidence>
<dbReference type="InterPro" id="IPR001478">
    <property type="entry name" value="PDZ"/>
</dbReference>
<gene>
    <name evidence="7" type="ORF">GH754_17115</name>
</gene>
<dbReference type="FunFam" id="2.40.10.10:FF:000001">
    <property type="entry name" value="Periplasmic serine protease DegS"/>
    <property type="match status" value="1"/>
</dbReference>
<dbReference type="InterPro" id="IPR036034">
    <property type="entry name" value="PDZ_sf"/>
</dbReference>
<dbReference type="Gene3D" id="2.40.10.10">
    <property type="entry name" value="Trypsin-like serine proteases"/>
    <property type="match status" value="2"/>
</dbReference>
<dbReference type="SUPFAM" id="SSF50494">
    <property type="entry name" value="Trypsin-like serine proteases"/>
    <property type="match status" value="1"/>
</dbReference>
<evidence type="ECO:0000256" key="5">
    <source>
        <dbReference type="SAM" id="Phobius"/>
    </source>
</evidence>
<feature type="domain" description="PDZ" evidence="6">
    <location>
        <begin position="299"/>
        <end position="388"/>
    </location>
</feature>
<evidence type="ECO:0000256" key="3">
    <source>
        <dbReference type="ARBA" id="ARBA00022801"/>
    </source>
</evidence>
<sequence>MGYYDDHAQNHNAKKRKNWVFPTFVGFIIGVLLVFLTLPTLSNANLLPYDLTEGNEQETQGDGNDQSGVTQSVNVDIQTQVTDIVDQVSNAVVGVVSIGGSEFWLEQGNESGTGSGVIYKVDGEHAYVVSNHHVVQGASELEVSLANGERIPAELLGSDLYNDLAVLRIDASKVDNAIELGHSENLKVGEPVLAIGNPLGLQFSGSVTQGIISGKERVVPQDFNGDGVPDWNAEVIQTDAAINPGNSGGALINMKGQLIGINSMKIAQAAVEGIGFSIPIDTAKPILEDIEDDGKITRPYMGVTPRSLSEVPSYYWTYELRLPNEVKGGAVLEGVEPMSPADQAGLKELDVIVQLDEKEITNVMDLRKHLYQEKEPGEKMSVTYYRDGEKQTTTMTLSAQDF</sequence>
<organism evidence="7 8">
    <name type="scientific">Salinibacillus xinjiangensis</name>
    <dbReference type="NCBI Taxonomy" id="1229268"/>
    <lineage>
        <taxon>Bacteria</taxon>
        <taxon>Bacillati</taxon>
        <taxon>Bacillota</taxon>
        <taxon>Bacilli</taxon>
        <taxon>Bacillales</taxon>
        <taxon>Bacillaceae</taxon>
        <taxon>Salinibacillus</taxon>
    </lineage>
</organism>
<keyword evidence="5" id="KW-0472">Membrane</keyword>
<keyword evidence="5" id="KW-0812">Transmembrane</keyword>
<dbReference type="Gene3D" id="2.30.42.10">
    <property type="match status" value="1"/>
</dbReference>
<name>A0A6G1XAS4_9BACI</name>
<dbReference type="SMART" id="SM00228">
    <property type="entry name" value="PDZ"/>
    <property type="match status" value="1"/>
</dbReference>
<reference evidence="7 8" key="1">
    <citation type="submission" date="2019-11" db="EMBL/GenBank/DDBJ databases">
        <authorList>
            <person name="Li J."/>
        </authorList>
    </citation>
    <scope>NUCLEOTIDE SEQUENCE [LARGE SCALE GENOMIC DNA]</scope>
    <source>
        <strain evidence="7 8">J4</strain>
    </source>
</reference>
<dbReference type="GO" id="GO:0006508">
    <property type="term" value="P:proteolysis"/>
    <property type="evidence" value="ECO:0007669"/>
    <property type="project" value="UniProtKB-KW"/>
</dbReference>
<evidence type="ECO:0000259" key="6">
    <source>
        <dbReference type="SMART" id="SM00228"/>
    </source>
</evidence>
<dbReference type="PRINTS" id="PR00834">
    <property type="entry name" value="PROTEASES2C"/>
</dbReference>
<dbReference type="PANTHER" id="PTHR43343:SF3">
    <property type="entry name" value="PROTEASE DO-LIKE 8, CHLOROPLASTIC"/>
    <property type="match status" value="1"/>
</dbReference>
<dbReference type="InterPro" id="IPR043504">
    <property type="entry name" value="Peptidase_S1_PA_chymotrypsin"/>
</dbReference>
<dbReference type="EMBL" id="WJNH01000014">
    <property type="protein sequence ID" value="MRG87980.1"/>
    <property type="molecule type" value="Genomic_DNA"/>
</dbReference>
<dbReference type="RefSeq" id="WP_153729863.1">
    <property type="nucleotide sequence ID" value="NZ_WJNH01000014.1"/>
</dbReference>
<comment type="similarity">
    <text evidence="1">Belongs to the peptidase S1C family.</text>
</comment>
<dbReference type="InterPro" id="IPR051201">
    <property type="entry name" value="Chloro_Bact_Ser_Proteases"/>
</dbReference>
<keyword evidence="2" id="KW-0645">Protease</keyword>
<evidence type="ECO:0000313" key="7">
    <source>
        <dbReference type="EMBL" id="MRG87980.1"/>
    </source>
</evidence>
<accession>A0A6G1XAS4</accession>
<dbReference type="GO" id="GO:0004252">
    <property type="term" value="F:serine-type endopeptidase activity"/>
    <property type="evidence" value="ECO:0007669"/>
    <property type="project" value="InterPro"/>
</dbReference>
<protein>
    <submittedName>
        <fullName evidence="7">PDZ domain-containing protein</fullName>
    </submittedName>
</protein>
<evidence type="ECO:0000313" key="8">
    <source>
        <dbReference type="Proteomes" id="UP000480185"/>
    </source>
</evidence>
<dbReference type="InterPro" id="IPR001940">
    <property type="entry name" value="Peptidase_S1C"/>
</dbReference>
<keyword evidence="3" id="KW-0378">Hydrolase</keyword>
<keyword evidence="5" id="KW-1133">Transmembrane helix</keyword>